<keyword evidence="2" id="KW-1015">Disulfide bond</keyword>
<dbReference type="CDD" id="cd01823">
    <property type="entry name" value="SEST_like"/>
    <property type="match status" value="1"/>
</dbReference>
<dbReference type="EMBL" id="CP002786">
    <property type="protein sequence ID" value="AEF39531.1"/>
    <property type="molecule type" value="Genomic_DNA"/>
</dbReference>
<dbReference type="InterPro" id="IPR036514">
    <property type="entry name" value="SGNH_hydro_sf"/>
</dbReference>
<evidence type="ECO:0000313" key="5">
    <source>
        <dbReference type="Proteomes" id="UP000009235"/>
    </source>
</evidence>
<dbReference type="GO" id="GO:0016788">
    <property type="term" value="F:hydrolase activity, acting on ester bonds"/>
    <property type="evidence" value="ECO:0007669"/>
    <property type="project" value="InterPro"/>
</dbReference>
<reference evidence="4 5" key="1">
    <citation type="journal article" date="2011" name="J. Bacteriol.">
        <title>Complete genome sequence of Amycolicicoccus subflavus DQS3-9A1T, an actinomycete isolated from crude oil-polluted soil.</title>
        <authorList>
            <person name="Cai M."/>
            <person name="Chen W.M."/>
            <person name="Nie Y."/>
            <person name="Chi C.Q."/>
            <person name="Wang Y.N."/>
            <person name="Tang Y.Q."/>
            <person name="Li G.Y."/>
            <person name="Wu X.L."/>
        </authorList>
    </citation>
    <scope>NUCLEOTIDE SEQUENCE [LARGE SCALE GENOMIC DNA]</scope>
    <source>
        <strain evidence="5">DSM 45089 / DQS3-9A1</strain>
    </source>
</reference>
<dbReference type="GO" id="GO:0006629">
    <property type="term" value="P:lipid metabolic process"/>
    <property type="evidence" value="ECO:0007669"/>
    <property type="project" value="TreeGrafter"/>
</dbReference>
<dbReference type="Pfam" id="PF13472">
    <property type="entry name" value="Lipase_GDSL_2"/>
    <property type="match status" value="1"/>
</dbReference>
<dbReference type="PANTHER" id="PTHR37981">
    <property type="entry name" value="LIPASE 2"/>
    <property type="match status" value="1"/>
</dbReference>
<evidence type="ECO:0000256" key="1">
    <source>
        <dbReference type="PIRSR" id="PIRSR637460-1"/>
    </source>
</evidence>
<dbReference type="Proteomes" id="UP000009235">
    <property type="component" value="Chromosome"/>
</dbReference>
<dbReference type="eggNOG" id="COG2755">
    <property type="taxonomic scope" value="Bacteria"/>
</dbReference>
<evidence type="ECO:0000259" key="3">
    <source>
        <dbReference type="Pfam" id="PF13472"/>
    </source>
</evidence>
<name>F6EQA8_HOYSD</name>
<keyword evidence="4" id="KW-0378">Hydrolase</keyword>
<proteinExistence type="predicted"/>
<dbReference type="AlphaFoldDB" id="F6EQA8"/>
<feature type="active site" evidence="1">
    <location>
        <position position="274"/>
    </location>
</feature>
<feature type="disulfide bond" evidence="2">
    <location>
        <begin position="64"/>
        <end position="89"/>
    </location>
</feature>
<keyword evidence="5" id="KW-1185">Reference proteome</keyword>
<evidence type="ECO:0000313" key="4">
    <source>
        <dbReference type="EMBL" id="AEF39531.1"/>
    </source>
</evidence>
<dbReference type="Gene3D" id="3.40.50.1110">
    <property type="entry name" value="SGNH hydrolase"/>
    <property type="match status" value="1"/>
</dbReference>
<dbReference type="HOGENOM" id="CLU_038449_4_1_11"/>
<sequence>MSGQGRTTTRRRGLRQWLLLTVVLLVALAAIPAASSPRSSEHYVALGDSRAAGPSTLRFLNDGCGRTAASYPRLIEEWLQPEFFNFAACSGARVEHILDNPQESRSGDARPLQVDAVTDETTLITISIGGNDVRWYDIARACFTKEEGADRECRNDPETRLAAMESLRPLRPRLDRLLGTLQERAPKAKIFLASHGGTVGDHGCFPVVPTSDEDAQFIAEYQDTMNEIIRAAARYAGVTYVDLAKASVGHDACQPQGVKWYEGNVTTSTSLTMHPNNTGNRAFAKLFEDEIKREFRKRVR</sequence>
<feature type="active site" description="Nucleophile" evidence="1">
    <location>
        <position position="49"/>
    </location>
</feature>
<dbReference type="InterPro" id="IPR013830">
    <property type="entry name" value="SGNH_hydro"/>
</dbReference>
<dbReference type="KEGG" id="asd:AS9A_1079"/>
<dbReference type="RefSeq" id="WP_013805880.1">
    <property type="nucleotide sequence ID" value="NC_015564.1"/>
</dbReference>
<feature type="domain" description="SGNH hydrolase-type esterase" evidence="3">
    <location>
        <begin position="45"/>
        <end position="282"/>
    </location>
</feature>
<feature type="disulfide bond" evidence="2">
    <location>
        <begin position="204"/>
        <end position="253"/>
    </location>
</feature>
<dbReference type="STRING" id="443218.AS9A_1079"/>
<feature type="disulfide bond" evidence="2">
    <location>
        <begin position="142"/>
        <end position="153"/>
    </location>
</feature>
<accession>F6EQA8</accession>
<protein>
    <submittedName>
        <fullName evidence="4">Possible secreted hydrolase</fullName>
    </submittedName>
</protein>
<dbReference type="SUPFAM" id="SSF52266">
    <property type="entry name" value="SGNH hydrolase"/>
    <property type="match status" value="1"/>
</dbReference>
<organism evidence="4 5">
    <name type="scientific">Hoyosella subflava (strain DSM 45089 / JCM 17490 / NBRC 109087 / DQS3-9A1)</name>
    <name type="common">Amycolicicoccus subflavus</name>
    <dbReference type="NCBI Taxonomy" id="443218"/>
    <lineage>
        <taxon>Bacteria</taxon>
        <taxon>Bacillati</taxon>
        <taxon>Actinomycetota</taxon>
        <taxon>Actinomycetes</taxon>
        <taxon>Mycobacteriales</taxon>
        <taxon>Hoyosellaceae</taxon>
        <taxon>Hoyosella</taxon>
    </lineage>
</organism>
<dbReference type="OrthoDB" id="5503950at2"/>
<dbReference type="InterPro" id="IPR037460">
    <property type="entry name" value="SEST-like"/>
</dbReference>
<dbReference type="PANTHER" id="PTHR37981:SF1">
    <property type="entry name" value="SGNH HYDROLASE-TYPE ESTERASE DOMAIN-CONTAINING PROTEIN"/>
    <property type="match status" value="1"/>
</dbReference>
<evidence type="ECO:0000256" key="2">
    <source>
        <dbReference type="PIRSR" id="PIRSR637460-2"/>
    </source>
</evidence>
<gene>
    <name evidence="4" type="ordered locus">AS9A_1079</name>
</gene>